<dbReference type="EMBL" id="CP034459">
    <property type="protein sequence ID" value="QBM89576.1"/>
    <property type="molecule type" value="Genomic_DNA"/>
</dbReference>
<dbReference type="GO" id="GO:0005840">
    <property type="term" value="C:ribosome"/>
    <property type="evidence" value="ECO:0007669"/>
    <property type="project" value="UniProtKB-KW"/>
</dbReference>
<evidence type="ECO:0000259" key="2">
    <source>
        <dbReference type="Pfam" id="PF00327"/>
    </source>
</evidence>
<dbReference type="AlphaFoldDB" id="A0A4P6XT42"/>
<protein>
    <submittedName>
        <fullName evidence="3">Ribosomal protein L30/L7E</fullName>
    </submittedName>
</protein>
<dbReference type="InterPro" id="IPR036919">
    <property type="entry name" value="Ribo_uL30_ferredoxin-like_sf"/>
</dbReference>
<dbReference type="SUPFAM" id="SSF55129">
    <property type="entry name" value="Ribosomal protein L30p/L7e"/>
    <property type="match status" value="1"/>
</dbReference>
<dbReference type="InterPro" id="IPR016082">
    <property type="entry name" value="Ribosomal_uL30_ferredoxin-like"/>
</dbReference>
<evidence type="ECO:0000256" key="1">
    <source>
        <dbReference type="ARBA" id="ARBA00007594"/>
    </source>
</evidence>
<evidence type="ECO:0000313" key="4">
    <source>
        <dbReference type="Proteomes" id="UP000292447"/>
    </source>
</evidence>
<keyword evidence="4" id="KW-1185">Reference proteome</keyword>
<organism evidence="3 4">
    <name type="scientific">Metschnikowia aff. pulcherrima</name>
    <dbReference type="NCBI Taxonomy" id="2163413"/>
    <lineage>
        <taxon>Eukaryota</taxon>
        <taxon>Fungi</taxon>
        <taxon>Dikarya</taxon>
        <taxon>Ascomycota</taxon>
        <taxon>Saccharomycotina</taxon>
        <taxon>Pichiomycetes</taxon>
        <taxon>Metschnikowiaceae</taxon>
        <taxon>Metschnikowia</taxon>
    </lineage>
</organism>
<sequence>MEKFISLHRTVLNPLHSPQITHNMSQTAPMFYRIQQLRSTIGMPPLVRKNIAALGLRRRNNVVYQRVSVATAHKLRMVKELVKIELLEPLQVQKMKRQDSTTYPAGFSKVGQL</sequence>
<proteinExistence type="inferred from homology"/>
<comment type="similarity">
    <text evidence="1">Belongs to the universal ribosomal protein uL30 family.</text>
</comment>
<accession>A0A4P6XT42</accession>
<name>A0A4P6XT42_9ASCO</name>
<gene>
    <name evidence="3" type="primary">MPUL0D06540</name>
    <name evidence="3" type="ORF">METSCH_D06540</name>
</gene>
<dbReference type="Proteomes" id="UP000292447">
    <property type="component" value="Chromosome IV"/>
</dbReference>
<feature type="domain" description="Large ribosomal subunit protein uL30-like ferredoxin-like fold" evidence="2">
    <location>
        <begin position="32"/>
        <end position="82"/>
    </location>
</feature>
<dbReference type="STRING" id="2163413.A0A4P6XT42"/>
<keyword evidence="3" id="KW-0687">Ribonucleoprotein</keyword>
<evidence type="ECO:0000313" key="3">
    <source>
        <dbReference type="EMBL" id="QBM89576.1"/>
    </source>
</evidence>
<reference evidence="4" key="1">
    <citation type="submission" date="2019-03" db="EMBL/GenBank/DDBJ databases">
        <title>Snf2 controls pulcherriminic acid biosynthesis and connects pigmentation and antifungal activity of the yeast Metschnikowia pulcherrima.</title>
        <authorList>
            <person name="Gore-Lloyd D."/>
            <person name="Sumann I."/>
            <person name="Brachmann A.O."/>
            <person name="Schneeberger K."/>
            <person name="Ortiz-Merino R.A."/>
            <person name="Moreno-Beltran M."/>
            <person name="Schlaefli M."/>
            <person name="Kirner P."/>
            <person name="Santos Kron A."/>
            <person name="Wolfe K.H."/>
            <person name="Piel J."/>
            <person name="Ahrens C.H."/>
            <person name="Henk D."/>
            <person name="Freimoser F.M."/>
        </authorList>
    </citation>
    <scope>NUCLEOTIDE SEQUENCE [LARGE SCALE GENOMIC DNA]</scope>
    <source>
        <strain evidence="4">APC 1.2</strain>
    </source>
</reference>
<dbReference type="Pfam" id="PF00327">
    <property type="entry name" value="Ribosomal_L30"/>
    <property type="match status" value="1"/>
</dbReference>
<keyword evidence="3" id="KW-0689">Ribosomal protein</keyword>
<dbReference type="Gene3D" id="3.30.1390.20">
    <property type="entry name" value="Ribosomal protein L30, ferredoxin-like fold domain"/>
    <property type="match status" value="1"/>
</dbReference>